<gene>
    <name evidence="6" type="ORF">caldi_12950</name>
</gene>
<dbReference type="Pfam" id="PF07729">
    <property type="entry name" value="FCD"/>
    <property type="match status" value="1"/>
</dbReference>
<evidence type="ECO:0000256" key="2">
    <source>
        <dbReference type="ARBA" id="ARBA00023125"/>
    </source>
</evidence>
<dbReference type="GO" id="GO:0003677">
    <property type="term" value="F:DNA binding"/>
    <property type="evidence" value="ECO:0007669"/>
    <property type="project" value="UniProtKB-KW"/>
</dbReference>
<dbReference type="PROSITE" id="PS50949">
    <property type="entry name" value="HTH_GNTR"/>
    <property type="match status" value="1"/>
</dbReference>
<dbReference type="Proteomes" id="UP001163687">
    <property type="component" value="Chromosome"/>
</dbReference>
<feature type="domain" description="HTH gntR-type" evidence="5">
    <location>
        <begin position="9"/>
        <end position="77"/>
    </location>
</feature>
<evidence type="ECO:0000313" key="6">
    <source>
        <dbReference type="EMBL" id="BDG60205.1"/>
    </source>
</evidence>
<dbReference type="InterPro" id="IPR000524">
    <property type="entry name" value="Tscrpt_reg_HTH_GntR"/>
</dbReference>
<evidence type="ECO:0000256" key="3">
    <source>
        <dbReference type="ARBA" id="ARBA00023163"/>
    </source>
</evidence>
<evidence type="ECO:0000256" key="4">
    <source>
        <dbReference type="SAM" id="MobiDB-lite"/>
    </source>
</evidence>
<dbReference type="SUPFAM" id="SSF48008">
    <property type="entry name" value="GntR ligand-binding domain-like"/>
    <property type="match status" value="1"/>
</dbReference>
<dbReference type="Pfam" id="PF00392">
    <property type="entry name" value="GntR"/>
    <property type="match status" value="1"/>
</dbReference>
<dbReference type="Gene3D" id="1.10.10.10">
    <property type="entry name" value="Winged helix-like DNA-binding domain superfamily/Winged helix DNA-binding domain"/>
    <property type="match status" value="1"/>
</dbReference>
<keyword evidence="2" id="KW-0238">DNA-binding</keyword>
<dbReference type="PANTHER" id="PTHR43537:SF5">
    <property type="entry name" value="UXU OPERON TRANSCRIPTIONAL REGULATOR"/>
    <property type="match status" value="1"/>
</dbReference>
<accession>A0AA35CMV3</accession>
<sequence length="260" mass="28423">MAFSPIRRVRTYEEVVERLLEAVRSGELRPGDRLPSERDLAGTFGVSRPVLRQALTVLERAGVVEIRPGSGAFVRPGTPAAKGRALELMLLPDGYTLYDLLEARRALEAEAARLAAERRTPEDLDRIRAAHAAFRERLALDGHTVAEDFAFHYAIARAAGNAVFTHLMGSLASLFVEGLSRSTEVLLDAPGRAEKIAEEHGRILAAIEAGDGQAASRALIAHLDEVEARLRWAEAQRRPSPGTGHDGPVKFRKNEGRRAE</sequence>
<dbReference type="SUPFAM" id="SSF46785">
    <property type="entry name" value="Winged helix' DNA-binding domain"/>
    <property type="match status" value="1"/>
</dbReference>
<dbReference type="InterPro" id="IPR036388">
    <property type="entry name" value="WH-like_DNA-bd_sf"/>
</dbReference>
<feature type="region of interest" description="Disordered" evidence="4">
    <location>
        <begin position="233"/>
        <end position="260"/>
    </location>
</feature>
<dbReference type="SMART" id="SM00895">
    <property type="entry name" value="FCD"/>
    <property type="match status" value="1"/>
</dbReference>
<organism evidence="6 7">
    <name type="scientific">Caldinitratiruptor microaerophilus</name>
    <dbReference type="NCBI Taxonomy" id="671077"/>
    <lineage>
        <taxon>Bacteria</taxon>
        <taxon>Bacillati</taxon>
        <taxon>Bacillota</taxon>
        <taxon>Clostridia</taxon>
        <taxon>Eubacteriales</taxon>
        <taxon>Symbiobacteriaceae</taxon>
        <taxon>Caldinitratiruptor</taxon>
    </lineage>
</organism>
<protein>
    <submittedName>
        <fullName evidence="6">GntR family transcriptional regulator</fullName>
    </submittedName>
</protein>
<proteinExistence type="predicted"/>
<evidence type="ECO:0000259" key="5">
    <source>
        <dbReference type="PROSITE" id="PS50949"/>
    </source>
</evidence>
<dbReference type="SMART" id="SM00345">
    <property type="entry name" value="HTH_GNTR"/>
    <property type="match status" value="1"/>
</dbReference>
<keyword evidence="3" id="KW-0804">Transcription</keyword>
<dbReference type="GO" id="GO:0003700">
    <property type="term" value="F:DNA-binding transcription factor activity"/>
    <property type="evidence" value="ECO:0007669"/>
    <property type="project" value="InterPro"/>
</dbReference>
<evidence type="ECO:0000256" key="1">
    <source>
        <dbReference type="ARBA" id="ARBA00023015"/>
    </source>
</evidence>
<dbReference type="RefSeq" id="WP_264844268.1">
    <property type="nucleotide sequence ID" value="NZ_AP025628.1"/>
</dbReference>
<keyword evidence="7" id="KW-1185">Reference proteome</keyword>
<dbReference type="InterPro" id="IPR036390">
    <property type="entry name" value="WH_DNA-bd_sf"/>
</dbReference>
<dbReference type="InterPro" id="IPR011711">
    <property type="entry name" value="GntR_C"/>
</dbReference>
<dbReference type="EMBL" id="AP025628">
    <property type="protein sequence ID" value="BDG60205.1"/>
    <property type="molecule type" value="Genomic_DNA"/>
</dbReference>
<dbReference type="Gene3D" id="1.20.120.530">
    <property type="entry name" value="GntR ligand-binding domain-like"/>
    <property type="match status" value="1"/>
</dbReference>
<evidence type="ECO:0000313" key="7">
    <source>
        <dbReference type="Proteomes" id="UP001163687"/>
    </source>
</evidence>
<feature type="compositionally biased region" description="Basic and acidic residues" evidence="4">
    <location>
        <begin position="247"/>
        <end position="260"/>
    </location>
</feature>
<dbReference type="PANTHER" id="PTHR43537">
    <property type="entry name" value="TRANSCRIPTIONAL REGULATOR, GNTR FAMILY"/>
    <property type="match status" value="1"/>
</dbReference>
<dbReference type="AlphaFoldDB" id="A0AA35CMV3"/>
<reference evidence="6" key="1">
    <citation type="submission" date="2022-03" db="EMBL/GenBank/DDBJ databases">
        <title>Complete genome sequence of Caldinitratiruptor microaerophilus.</title>
        <authorList>
            <person name="Mukaiyama R."/>
            <person name="Nishiyama T."/>
            <person name="Ueda K."/>
        </authorList>
    </citation>
    <scope>NUCLEOTIDE SEQUENCE</scope>
    <source>
        <strain evidence="6">JCM 16183</strain>
    </source>
</reference>
<dbReference type="KEGG" id="cmic:caldi_12950"/>
<name>A0AA35CMV3_9FIRM</name>
<dbReference type="CDD" id="cd07377">
    <property type="entry name" value="WHTH_GntR"/>
    <property type="match status" value="1"/>
</dbReference>
<keyword evidence="1" id="KW-0805">Transcription regulation</keyword>
<dbReference type="InterPro" id="IPR008920">
    <property type="entry name" value="TF_FadR/GntR_C"/>
</dbReference>
<dbReference type="PRINTS" id="PR00035">
    <property type="entry name" value="HTHGNTR"/>
</dbReference>